<evidence type="ECO:0000256" key="1">
    <source>
        <dbReference type="ARBA" id="ARBA00007179"/>
    </source>
</evidence>
<comment type="similarity">
    <text evidence="1">Belongs to the LanC-like protein family.</text>
</comment>
<dbReference type="PRINTS" id="PR01951">
    <property type="entry name" value="LANCEUKARYTE"/>
</dbReference>
<protein>
    <recommendedName>
        <fullName evidence="4">LanC-like protein GCL1</fullName>
    </recommendedName>
</protein>
<dbReference type="PANTHER" id="PTHR12736:SF25">
    <property type="entry name" value="LANC-LIKE PROTEIN GCL1"/>
    <property type="match status" value="1"/>
</dbReference>
<accession>A0AAD6EZT5</accession>
<organism evidence="2 3">
    <name type="scientific">Rhynchospora tenuis</name>
    <dbReference type="NCBI Taxonomy" id="198213"/>
    <lineage>
        <taxon>Eukaryota</taxon>
        <taxon>Viridiplantae</taxon>
        <taxon>Streptophyta</taxon>
        <taxon>Embryophyta</taxon>
        <taxon>Tracheophyta</taxon>
        <taxon>Spermatophyta</taxon>
        <taxon>Magnoliopsida</taxon>
        <taxon>Liliopsida</taxon>
        <taxon>Poales</taxon>
        <taxon>Cyperaceae</taxon>
        <taxon>Cyperoideae</taxon>
        <taxon>Rhynchosporeae</taxon>
        <taxon>Rhynchospora</taxon>
    </lineage>
</organism>
<dbReference type="AlphaFoldDB" id="A0AAD6EZT5"/>
<evidence type="ECO:0008006" key="4">
    <source>
        <dbReference type="Google" id="ProtNLM"/>
    </source>
</evidence>
<evidence type="ECO:0000313" key="3">
    <source>
        <dbReference type="Proteomes" id="UP001210211"/>
    </source>
</evidence>
<dbReference type="InterPro" id="IPR012341">
    <property type="entry name" value="6hp_glycosidase-like_sf"/>
</dbReference>
<dbReference type="PRINTS" id="PR01950">
    <property type="entry name" value="LANCSUPER"/>
</dbReference>
<name>A0AAD6EZT5_9POAL</name>
<reference evidence="2 3" key="1">
    <citation type="journal article" date="2022" name="Cell">
        <title>Repeat-based holocentromeres influence genome architecture and karyotype evolution.</title>
        <authorList>
            <person name="Hofstatter P.G."/>
            <person name="Thangavel G."/>
            <person name="Lux T."/>
            <person name="Neumann P."/>
            <person name="Vondrak T."/>
            <person name="Novak P."/>
            <person name="Zhang M."/>
            <person name="Costa L."/>
            <person name="Castellani M."/>
            <person name="Scott A."/>
            <person name="Toegelov H."/>
            <person name="Fuchs J."/>
            <person name="Mata-Sucre Y."/>
            <person name="Dias Y."/>
            <person name="Vanzela A.L.L."/>
            <person name="Huettel B."/>
            <person name="Almeida C.C.S."/>
            <person name="Simkova H."/>
            <person name="Souza G."/>
            <person name="Pedrosa-Harand A."/>
            <person name="Macas J."/>
            <person name="Mayer K.F.X."/>
            <person name="Houben A."/>
            <person name="Marques A."/>
        </authorList>
    </citation>
    <scope>NUCLEOTIDE SEQUENCE [LARGE SCALE GENOMIC DNA]</scope>
    <source>
        <strain evidence="2">RhyTen1mFocal</strain>
    </source>
</reference>
<dbReference type="EMBL" id="JAMRDG010000001">
    <property type="protein sequence ID" value="KAJ3707337.1"/>
    <property type="molecule type" value="Genomic_DNA"/>
</dbReference>
<dbReference type="Pfam" id="PF05147">
    <property type="entry name" value="LANC_like"/>
    <property type="match status" value="1"/>
</dbReference>
<dbReference type="PANTHER" id="PTHR12736">
    <property type="entry name" value="LANC-LIKE PROTEIN"/>
    <property type="match status" value="1"/>
</dbReference>
<comment type="caution">
    <text evidence="2">The sequence shown here is derived from an EMBL/GenBank/DDBJ whole genome shotgun (WGS) entry which is preliminary data.</text>
</comment>
<dbReference type="Proteomes" id="UP001210211">
    <property type="component" value="Unassembled WGS sequence"/>
</dbReference>
<sequence>MESCLVATGDIPLPTDSFLSAAIWLKEKVVEATWKTENAPCIDPTAYLGLLGTAFVCLRSYEATGNLDDLQLSSQIVDKCASSLAMTKHSRKVTFLCGSTGVYALGAVVAHYQDDQHMMKKFLDLFLEVAQERTLSAGAEEGGFGMSYELLHGRAGFLFSALFINRYLGPDTVPYQLLKPIIKAVLTGGRAGSGHNSDCPLMYRWHGTRFLGAASGLAGILHILLHFPLEVEEREDVEAAIWYLVRNRFKQGGNYPSSQNNSRDTLVQWSHGAGGVAIMLCKVAKVYAEEKKTDDFHTKALKFHDVAIEAGEVVWRRGKNQKIGLADGIAGNAYSFLSLYRLTADQLYLSRAEEFAATLHEKVKKMMPLDGTSDEEFNVFTLFHGLAGVACLFFDIASPVSSRFPGFEV</sequence>
<dbReference type="InterPro" id="IPR020464">
    <property type="entry name" value="LanC-like_prot_euk"/>
</dbReference>
<dbReference type="GO" id="GO:0005975">
    <property type="term" value="P:carbohydrate metabolic process"/>
    <property type="evidence" value="ECO:0007669"/>
    <property type="project" value="InterPro"/>
</dbReference>
<dbReference type="GO" id="GO:0005886">
    <property type="term" value="C:plasma membrane"/>
    <property type="evidence" value="ECO:0007669"/>
    <property type="project" value="TreeGrafter"/>
</dbReference>
<dbReference type="SMART" id="SM01260">
    <property type="entry name" value="LANC_like"/>
    <property type="match status" value="1"/>
</dbReference>
<proteinExistence type="inferred from homology"/>
<gene>
    <name evidence="2" type="ORF">LUZ61_011042</name>
</gene>
<evidence type="ECO:0000313" key="2">
    <source>
        <dbReference type="EMBL" id="KAJ3707337.1"/>
    </source>
</evidence>
<dbReference type="SUPFAM" id="SSF158745">
    <property type="entry name" value="LanC-like"/>
    <property type="match status" value="1"/>
</dbReference>
<dbReference type="GO" id="GO:0031179">
    <property type="term" value="P:peptide modification"/>
    <property type="evidence" value="ECO:0007669"/>
    <property type="project" value="InterPro"/>
</dbReference>
<dbReference type="Gene3D" id="1.50.10.10">
    <property type="match status" value="1"/>
</dbReference>
<keyword evidence="3" id="KW-1185">Reference proteome</keyword>
<dbReference type="InterPro" id="IPR007822">
    <property type="entry name" value="LANC-like"/>
</dbReference>
<dbReference type="CDD" id="cd04794">
    <property type="entry name" value="euk_LANCL"/>
    <property type="match status" value="1"/>
</dbReference>